<feature type="transmembrane region" description="Helical" evidence="5">
    <location>
        <begin position="571"/>
        <end position="590"/>
    </location>
</feature>
<evidence type="ECO:0000256" key="2">
    <source>
        <dbReference type="ARBA" id="ARBA00022692"/>
    </source>
</evidence>
<evidence type="ECO:0000256" key="3">
    <source>
        <dbReference type="ARBA" id="ARBA00022989"/>
    </source>
</evidence>
<comment type="subcellular location">
    <subcellularLocation>
        <location evidence="1">Membrane</location>
        <topology evidence="1">Multi-pass membrane protein</topology>
    </subcellularLocation>
</comment>
<keyword evidence="2 5" id="KW-0812">Transmembrane</keyword>
<reference evidence="7 8" key="1">
    <citation type="submission" date="2019-02" db="EMBL/GenBank/DDBJ databases">
        <title>Genomic Encyclopedia of Type Strains, Phase IV (KMG-IV): sequencing the most valuable type-strain genomes for metagenomic binning, comparative biology and taxonomic classification.</title>
        <authorList>
            <person name="Goeker M."/>
        </authorList>
    </citation>
    <scope>NUCLEOTIDE SEQUENCE [LARGE SCALE GENOMIC DNA]</scope>
    <source>
        <strain evidence="7 8">DSM 101727</strain>
    </source>
</reference>
<evidence type="ECO:0000256" key="1">
    <source>
        <dbReference type="ARBA" id="ARBA00004141"/>
    </source>
</evidence>
<comment type="caution">
    <text evidence="7">The sequence shown here is derived from an EMBL/GenBank/DDBJ whole genome shotgun (WGS) entry which is preliminary data.</text>
</comment>
<evidence type="ECO:0000256" key="4">
    <source>
        <dbReference type="ARBA" id="ARBA00023136"/>
    </source>
</evidence>
<dbReference type="Pfam" id="PF12698">
    <property type="entry name" value="ABC2_membrane_3"/>
    <property type="match status" value="1"/>
</dbReference>
<dbReference type="Gene3D" id="3.40.1710.10">
    <property type="entry name" value="abc type-2 transporter like domain"/>
    <property type="match status" value="1"/>
</dbReference>
<feature type="transmembrane region" description="Helical" evidence="5">
    <location>
        <begin position="22"/>
        <end position="41"/>
    </location>
</feature>
<organism evidence="7 8">
    <name type="scientific">Herbihabitans rhizosphaerae</name>
    <dbReference type="NCBI Taxonomy" id="1872711"/>
    <lineage>
        <taxon>Bacteria</taxon>
        <taxon>Bacillati</taxon>
        <taxon>Actinomycetota</taxon>
        <taxon>Actinomycetes</taxon>
        <taxon>Pseudonocardiales</taxon>
        <taxon>Pseudonocardiaceae</taxon>
        <taxon>Herbihabitans</taxon>
    </lineage>
</organism>
<dbReference type="InterPro" id="IPR017500">
    <property type="entry name" value="Phage_infect_YhgE_N"/>
</dbReference>
<feature type="transmembrane region" description="Helical" evidence="5">
    <location>
        <begin position="465"/>
        <end position="489"/>
    </location>
</feature>
<keyword evidence="8" id="KW-1185">Reference proteome</keyword>
<dbReference type="OrthoDB" id="9811483at2"/>
<name>A0A4Q7KIC0_9PSEU</name>
<evidence type="ECO:0000259" key="6">
    <source>
        <dbReference type="Pfam" id="PF12698"/>
    </source>
</evidence>
<evidence type="ECO:0000256" key="5">
    <source>
        <dbReference type="SAM" id="Phobius"/>
    </source>
</evidence>
<dbReference type="NCBIfam" id="TIGR03057">
    <property type="entry name" value="xxxLxxG_by_4"/>
    <property type="match status" value="2"/>
</dbReference>
<dbReference type="AlphaFoldDB" id="A0A4Q7KIC0"/>
<keyword evidence="3 5" id="KW-1133">Transmembrane helix</keyword>
<dbReference type="Proteomes" id="UP000294257">
    <property type="component" value="Unassembled WGS sequence"/>
</dbReference>
<dbReference type="InterPro" id="IPR013525">
    <property type="entry name" value="ABC2_TM"/>
</dbReference>
<keyword evidence="4 5" id="KW-0472">Membrane</keyword>
<dbReference type="InterPro" id="IPR017501">
    <property type="entry name" value="Phage_infect_YhgE_C"/>
</dbReference>
<feature type="transmembrane region" description="Helical" evidence="5">
    <location>
        <begin position="541"/>
        <end position="564"/>
    </location>
</feature>
<dbReference type="NCBIfam" id="TIGR03062">
    <property type="entry name" value="pip_yhgE_Cterm"/>
    <property type="match status" value="1"/>
</dbReference>
<protein>
    <submittedName>
        <fullName evidence="7">Putative membrane protein</fullName>
    </submittedName>
</protein>
<dbReference type="GO" id="GO:0016020">
    <property type="term" value="C:membrane"/>
    <property type="evidence" value="ECO:0007669"/>
    <property type="project" value="UniProtKB-SubCell"/>
</dbReference>
<dbReference type="SUPFAM" id="SSF58104">
    <property type="entry name" value="Methyl-accepting chemotaxis protein (MCP) signaling domain"/>
    <property type="match status" value="1"/>
</dbReference>
<dbReference type="RefSeq" id="WP_130346395.1">
    <property type="nucleotide sequence ID" value="NZ_SGWQ01000008.1"/>
</dbReference>
<feature type="transmembrane region" description="Helical" evidence="5">
    <location>
        <begin position="510"/>
        <end position="535"/>
    </location>
</feature>
<dbReference type="NCBIfam" id="TIGR03061">
    <property type="entry name" value="pip_yhgE_Nterm"/>
    <property type="match status" value="1"/>
</dbReference>
<dbReference type="InterPro" id="IPR023908">
    <property type="entry name" value="xxxLxxG_rpt"/>
</dbReference>
<evidence type="ECO:0000313" key="8">
    <source>
        <dbReference type="Proteomes" id="UP000294257"/>
    </source>
</evidence>
<dbReference type="PANTHER" id="PTHR43077">
    <property type="entry name" value="TRANSPORT PERMEASE YVFS-RELATED"/>
    <property type="match status" value="1"/>
</dbReference>
<dbReference type="EMBL" id="SGWQ01000008">
    <property type="protein sequence ID" value="RZS34929.1"/>
    <property type="molecule type" value="Genomic_DNA"/>
</dbReference>
<feature type="domain" description="ABC-2 type transporter transmembrane" evidence="6">
    <location>
        <begin position="460"/>
        <end position="644"/>
    </location>
</feature>
<feature type="transmembrane region" description="Helical" evidence="5">
    <location>
        <begin position="625"/>
        <end position="647"/>
    </location>
</feature>
<evidence type="ECO:0000313" key="7">
    <source>
        <dbReference type="EMBL" id="RZS34929.1"/>
    </source>
</evidence>
<gene>
    <name evidence="7" type="ORF">EV193_108279</name>
</gene>
<sequence length="664" mass="68351">MSTVRLAITELRRVTSGTLPKLAVLALVIVPLLYGSLYLYANADPYGRLDKIPAAVVVADTGDNGRQVADKLRESGAFEWHEVDAAEAESGVRDGRYTFSLTLPQDFSAALASSGNFQPRQGFLTVTTNDANNYLVGTIADKVISEVRKSITSEVGSEAAERFLVGFATIYDKTREAADGATKLADGAVKARDGAGQLAGGGHELAAGQRQLYDGSKRLADGATRAAAGAGELSGGLNTLRDKTKPLPEQTAKLADGARQVAAGNERVAQTGEQVAGAAQTFVDHIGVLDAKIADALRKAGLPEAEVQRVLAQIRPLRGPVDEANGKVQGVAKDLRKLADGAHQVSDGAGKLAAATPALTGGIGQAADGARQLGSGTVELRDGAVKLRDGEKDAVTGADKLAGGADALRDGTVQLAGGSTQLRDGLAGGLDQIPHPDPAARDATAKTIADPVAVQQVSDAKAGSYGAGLAPFFLGLATWIGAFVLFLLLRPLSARALAAGHSAVRTAIAGWLPPAVLGLAQVTIMYAVVTLVVGVDVAHPVATLGFLALTSLAFVAIVQALGAALGSVGKFVALVVLILQLISAGGTFPWQTLPDPLYPLHAVLPMGYVVDGLRHLLYGGSLSSLGLDVGVLLAWLVGALAVTVLAARRDRVWTPSRLKPELVL</sequence>
<dbReference type="InterPro" id="IPR051328">
    <property type="entry name" value="T7SS_ABC-Transporter"/>
</dbReference>
<accession>A0A4Q7KIC0</accession>
<dbReference type="PANTHER" id="PTHR43077:SF5">
    <property type="entry name" value="PHAGE INFECTION PROTEIN"/>
    <property type="match status" value="1"/>
</dbReference>
<proteinExistence type="predicted"/>
<dbReference type="GO" id="GO:0140359">
    <property type="term" value="F:ABC-type transporter activity"/>
    <property type="evidence" value="ECO:0007669"/>
    <property type="project" value="InterPro"/>
</dbReference>